<protein>
    <submittedName>
        <fullName evidence="1">Uncharacterized protein</fullName>
    </submittedName>
</protein>
<sequence length="374" mass="41311">MSESSDFPSSPIPLGNSIPNYVELAALILPERKLGIKERMRGACAFLPMPLSLGWDIDPGDEEVPPDSTIAGLMLSDMGSGATRLVTARWMHRLYKHTVDTQDPGTIVMQLQEADYTAHFGWAHMVICATFLLQFSSTMFAMAHGQRREGLLLLGAALIRIFEGLFAWACPKYRPAREADTARYCVLHTGMTINHILVLTHRFGHHGRCVNLEDAAVPLPRKAYGWQRKLQNGARGTLKACVWLQKGASLVTAANGYAIPAVLLFGSLVLELVSTSAEALPVNAIIALETGNSVLDRLTAACQFTRSISVGFVETLLPDPRGNHTDYEWISEVIREQFPLNRHPTHPMADVVLESTLRRRRPHVLAISVDQEGR</sequence>
<reference evidence="1" key="1">
    <citation type="submission" date="2023-03" db="EMBL/GenBank/DDBJ databases">
        <title>Massive genome expansion in bonnet fungi (Mycena s.s.) driven by repeated elements and novel gene families across ecological guilds.</title>
        <authorList>
            <consortium name="Lawrence Berkeley National Laboratory"/>
            <person name="Harder C.B."/>
            <person name="Miyauchi S."/>
            <person name="Viragh M."/>
            <person name="Kuo A."/>
            <person name="Thoen E."/>
            <person name="Andreopoulos B."/>
            <person name="Lu D."/>
            <person name="Skrede I."/>
            <person name="Drula E."/>
            <person name="Henrissat B."/>
            <person name="Morin E."/>
            <person name="Kohler A."/>
            <person name="Barry K."/>
            <person name="LaButti K."/>
            <person name="Morin E."/>
            <person name="Salamov A."/>
            <person name="Lipzen A."/>
            <person name="Mereny Z."/>
            <person name="Hegedus B."/>
            <person name="Baldrian P."/>
            <person name="Stursova M."/>
            <person name="Weitz H."/>
            <person name="Taylor A."/>
            <person name="Grigoriev I.V."/>
            <person name="Nagy L.G."/>
            <person name="Martin F."/>
            <person name="Kauserud H."/>
        </authorList>
    </citation>
    <scope>NUCLEOTIDE SEQUENCE</scope>
    <source>
        <strain evidence="1">CBHHK182m</strain>
    </source>
</reference>
<gene>
    <name evidence="1" type="ORF">B0H16DRAFT_1585983</name>
</gene>
<dbReference type="Proteomes" id="UP001215598">
    <property type="component" value="Unassembled WGS sequence"/>
</dbReference>
<proteinExistence type="predicted"/>
<evidence type="ECO:0000313" key="1">
    <source>
        <dbReference type="EMBL" id="KAJ7729927.1"/>
    </source>
</evidence>
<name>A0AAD7HWR2_9AGAR</name>
<dbReference type="EMBL" id="JARKIB010000162">
    <property type="protein sequence ID" value="KAJ7729927.1"/>
    <property type="molecule type" value="Genomic_DNA"/>
</dbReference>
<comment type="caution">
    <text evidence="1">The sequence shown here is derived from an EMBL/GenBank/DDBJ whole genome shotgun (WGS) entry which is preliminary data.</text>
</comment>
<accession>A0AAD7HWR2</accession>
<evidence type="ECO:0000313" key="2">
    <source>
        <dbReference type="Proteomes" id="UP001215598"/>
    </source>
</evidence>
<keyword evidence="2" id="KW-1185">Reference proteome</keyword>
<organism evidence="1 2">
    <name type="scientific">Mycena metata</name>
    <dbReference type="NCBI Taxonomy" id="1033252"/>
    <lineage>
        <taxon>Eukaryota</taxon>
        <taxon>Fungi</taxon>
        <taxon>Dikarya</taxon>
        <taxon>Basidiomycota</taxon>
        <taxon>Agaricomycotina</taxon>
        <taxon>Agaricomycetes</taxon>
        <taxon>Agaricomycetidae</taxon>
        <taxon>Agaricales</taxon>
        <taxon>Marasmiineae</taxon>
        <taxon>Mycenaceae</taxon>
        <taxon>Mycena</taxon>
    </lineage>
</organism>
<dbReference type="AlphaFoldDB" id="A0AAD7HWR2"/>